<proteinExistence type="predicted"/>
<dbReference type="InterPro" id="IPR003838">
    <property type="entry name" value="ABC3_permease_C"/>
</dbReference>
<evidence type="ECO:0000313" key="10">
    <source>
        <dbReference type="Proteomes" id="UP000036520"/>
    </source>
</evidence>
<evidence type="ECO:0000259" key="7">
    <source>
        <dbReference type="Pfam" id="PF02687"/>
    </source>
</evidence>
<dbReference type="STRING" id="320787.CA2015_4106"/>
<feature type="domain" description="MacB-like periplasmic core" evidence="8">
    <location>
        <begin position="20"/>
        <end position="235"/>
    </location>
</feature>
<dbReference type="GO" id="GO:0051301">
    <property type="term" value="P:cell division"/>
    <property type="evidence" value="ECO:0007669"/>
    <property type="project" value="UniProtKB-KW"/>
</dbReference>
<dbReference type="AlphaFoldDB" id="A0A0H4PKF9"/>
<dbReference type="EMBL" id="CP012040">
    <property type="protein sequence ID" value="AKP53463.1"/>
    <property type="molecule type" value="Genomic_DNA"/>
</dbReference>
<feature type="transmembrane region" description="Helical" evidence="6">
    <location>
        <begin position="753"/>
        <end position="776"/>
    </location>
</feature>
<keyword evidence="9" id="KW-0132">Cell division</keyword>
<feature type="transmembrane region" description="Helical" evidence="6">
    <location>
        <begin position="21"/>
        <end position="43"/>
    </location>
</feature>
<keyword evidence="4 6" id="KW-1133">Transmembrane helix</keyword>
<dbReference type="Pfam" id="PF02687">
    <property type="entry name" value="FtsX"/>
    <property type="match status" value="2"/>
</dbReference>
<evidence type="ECO:0000256" key="4">
    <source>
        <dbReference type="ARBA" id="ARBA00022989"/>
    </source>
</evidence>
<dbReference type="GO" id="GO:0005886">
    <property type="term" value="C:plasma membrane"/>
    <property type="evidence" value="ECO:0007669"/>
    <property type="project" value="UniProtKB-SubCell"/>
</dbReference>
<keyword evidence="5 6" id="KW-0472">Membrane</keyword>
<keyword evidence="10" id="KW-1185">Reference proteome</keyword>
<evidence type="ECO:0000259" key="8">
    <source>
        <dbReference type="Pfam" id="PF12704"/>
    </source>
</evidence>
<feature type="transmembrane region" description="Helical" evidence="6">
    <location>
        <begin position="423"/>
        <end position="447"/>
    </location>
</feature>
<evidence type="ECO:0000256" key="6">
    <source>
        <dbReference type="SAM" id="Phobius"/>
    </source>
</evidence>
<dbReference type="InterPro" id="IPR025857">
    <property type="entry name" value="MacB_PCD"/>
</dbReference>
<dbReference type="RefSeq" id="WP_048643567.1">
    <property type="nucleotide sequence ID" value="NZ_CP012040.1"/>
</dbReference>
<feature type="domain" description="ABC3 transporter permease C-terminal" evidence="7">
    <location>
        <begin position="671"/>
        <end position="783"/>
    </location>
</feature>
<dbReference type="Proteomes" id="UP000036520">
    <property type="component" value="Chromosome"/>
</dbReference>
<name>A0A0H4PKF9_9BACT</name>
<comment type="subcellular location">
    <subcellularLocation>
        <location evidence="1">Cell membrane</location>
        <topology evidence="1">Multi-pass membrane protein</topology>
    </subcellularLocation>
</comment>
<dbReference type="KEGG" id="camu:CA2015_4106"/>
<dbReference type="PANTHER" id="PTHR30572">
    <property type="entry name" value="MEMBRANE COMPONENT OF TRANSPORTER-RELATED"/>
    <property type="match status" value="1"/>
</dbReference>
<protein>
    <submittedName>
        <fullName evidence="9">Cell division protein FtsX</fullName>
    </submittedName>
</protein>
<reference evidence="9 10" key="1">
    <citation type="submission" date="2015-07" db="EMBL/GenBank/DDBJ databases">
        <authorList>
            <person name="Kim K.M."/>
        </authorList>
    </citation>
    <scope>NUCLEOTIDE SEQUENCE [LARGE SCALE GENOMIC DNA]</scope>
    <source>
        <strain evidence="9 10">KCTC 12363</strain>
    </source>
</reference>
<organism evidence="9 10">
    <name type="scientific">Cyclobacterium amurskyense</name>
    <dbReference type="NCBI Taxonomy" id="320787"/>
    <lineage>
        <taxon>Bacteria</taxon>
        <taxon>Pseudomonadati</taxon>
        <taxon>Bacteroidota</taxon>
        <taxon>Cytophagia</taxon>
        <taxon>Cytophagales</taxon>
        <taxon>Cyclobacteriaceae</taxon>
        <taxon>Cyclobacterium</taxon>
    </lineage>
</organism>
<dbReference type="InterPro" id="IPR050250">
    <property type="entry name" value="Macrolide_Exporter_MacB"/>
</dbReference>
<feature type="transmembrane region" description="Helical" evidence="6">
    <location>
        <begin position="719"/>
        <end position="741"/>
    </location>
</feature>
<evidence type="ECO:0000313" key="9">
    <source>
        <dbReference type="EMBL" id="AKP53463.1"/>
    </source>
</evidence>
<evidence type="ECO:0000256" key="2">
    <source>
        <dbReference type="ARBA" id="ARBA00022475"/>
    </source>
</evidence>
<feature type="transmembrane region" description="Helical" evidence="6">
    <location>
        <begin position="339"/>
        <end position="361"/>
    </location>
</feature>
<feature type="transmembrane region" description="Helical" evidence="6">
    <location>
        <begin position="664"/>
        <end position="692"/>
    </location>
</feature>
<feature type="transmembrane region" description="Helical" evidence="6">
    <location>
        <begin position="285"/>
        <end position="306"/>
    </location>
</feature>
<gene>
    <name evidence="9" type="ORF">CA2015_4106</name>
</gene>
<dbReference type="Pfam" id="PF12704">
    <property type="entry name" value="MacB_PCD"/>
    <property type="match status" value="1"/>
</dbReference>
<keyword evidence="3 6" id="KW-0812">Transmembrane</keyword>
<accession>A0A0H4PKF9</accession>
<sequence>MYKNYLKIAFRNLWRHRGFSFLNIAGLAIGLSAGFLILLYVSFELSYDQFHSKADRIYRVVSDIETPTSTIKNSEPAWAVPPHLHTAFEEVESAVRIQETRLLVHRDGKRYNENNGLAVDPDFFKMFDFKLLSGNKENALVAPFSIVLSESMAKKYFGDLDPIGESLDIEDYGFVGNVTAVMEDMPVNSHLRADILISLTTFFTENYSPNLNDNWEGYEPDAYILLKPKVNAKVLESKFPEFLERNDGEGMKKLQAYVTLYLEPFKEVYLRSDRYRTISGNINNVYTLSIVALFILLIASINFINLTTARSTERAREVGIRKVIGAEKRQLGLQFIGESTLICLLAFSLTLAITSLILPAFNDMAGKTIAEGILSNPSHVLSILGIAILIGILAGSYPAFILSSFKPVNVLKGSFSNGTKGILLRKGLVVTQFSISIALIIGTIVIYHQMSFMRNQDLGFDKERMVILNSSNTELKDGLEALPGVVSTSLVSSIPGGDNPLAYSRIQNVNNDQQIVDVDAYFVDFDAITQFDMKVVAGRGFSSQFPTDTLEAMVINESAVKLLGFASPKDALEAKFEQWGRSGRVVGVVQDFHFKSLKENIDPLTMRVDRGRKGLLTVKLSSNDLTNTVASIEEKWKAVLPNEPFDYYFLDEFFDRQYRADERFGYLIFNFSMLAIIISCLGLFGLVAYSTVQRRREIGIRKVIGASVMGIVKLLSKEFLKLVGLAIIVASPLAWLVMNYWLEDFAYQIEIQWWVFVMAGAMVLTIALLTVGFHAIKAANINPVKSLRTE</sequence>
<dbReference type="PATRIC" id="fig|320787.5.peg.4498"/>
<evidence type="ECO:0000256" key="5">
    <source>
        <dbReference type="ARBA" id="ARBA00023136"/>
    </source>
</evidence>
<evidence type="ECO:0000256" key="1">
    <source>
        <dbReference type="ARBA" id="ARBA00004651"/>
    </source>
</evidence>
<dbReference type="GO" id="GO:0022857">
    <property type="term" value="F:transmembrane transporter activity"/>
    <property type="evidence" value="ECO:0007669"/>
    <property type="project" value="TreeGrafter"/>
</dbReference>
<keyword evidence="2" id="KW-1003">Cell membrane</keyword>
<feature type="transmembrane region" description="Helical" evidence="6">
    <location>
        <begin position="381"/>
        <end position="402"/>
    </location>
</feature>
<dbReference type="OrthoDB" id="5933722at2"/>
<keyword evidence="9" id="KW-0131">Cell cycle</keyword>
<dbReference type="PANTHER" id="PTHR30572:SF18">
    <property type="entry name" value="ABC-TYPE MACROLIDE FAMILY EXPORT SYSTEM PERMEASE COMPONENT 2"/>
    <property type="match status" value="1"/>
</dbReference>
<evidence type="ECO:0000256" key="3">
    <source>
        <dbReference type="ARBA" id="ARBA00022692"/>
    </source>
</evidence>
<feature type="domain" description="ABC3 transporter permease C-terminal" evidence="7">
    <location>
        <begin position="290"/>
        <end position="405"/>
    </location>
</feature>